<dbReference type="PANTHER" id="PTHR23150:SF19">
    <property type="entry name" value="FORMYLGLYCINE-GENERATING ENZYME"/>
    <property type="match status" value="1"/>
</dbReference>
<name>A0ABP8B0A5_9ACTN</name>
<comment type="caution">
    <text evidence="2">The sequence shown here is derived from an EMBL/GenBank/DDBJ whole genome shotgun (WGS) entry which is preliminary data.</text>
</comment>
<evidence type="ECO:0000313" key="2">
    <source>
        <dbReference type="EMBL" id="GAA4194757.1"/>
    </source>
</evidence>
<dbReference type="Gene3D" id="3.40.50.300">
    <property type="entry name" value="P-loop containing nucleotide triphosphate hydrolases"/>
    <property type="match status" value="1"/>
</dbReference>
<dbReference type="PANTHER" id="PTHR23150">
    <property type="entry name" value="SULFATASE MODIFYING FACTOR 1, 2"/>
    <property type="match status" value="1"/>
</dbReference>
<dbReference type="InterPro" id="IPR042095">
    <property type="entry name" value="SUMF_sf"/>
</dbReference>
<evidence type="ECO:0000313" key="3">
    <source>
        <dbReference type="Proteomes" id="UP001501251"/>
    </source>
</evidence>
<reference evidence="3" key="1">
    <citation type="journal article" date="2019" name="Int. J. Syst. Evol. Microbiol.">
        <title>The Global Catalogue of Microorganisms (GCM) 10K type strain sequencing project: providing services to taxonomists for standard genome sequencing and annotation.</title>
        <authorList>
            <consortium name="The Broad Institute Genomics Platform"/>
            <consortium name="The Broad Institute Genome Sequencing Center for Infectious Disease"/>
            <person name="Wu L."/>
            <person name="Ma J."/>
        </authorList>
    </citation>
    <scope>NUCLEOTIDE SEQUENCE [LARGE SCALE GENOMIC DNA]</scope>
    <source>
        <strain evidence="3">JCM 17388</strain>
    </source>
</reference>
<organism evidence="2 3">
    <name type="scientific">Streptosporangium oxazolinicum</name>
    <dbReference type="NCBI Taxonomy" id="909287"/>
    <lineage>
        <taxon>Bacteria</taxon>
        <taxon>Bacillati</taxon>
        <taxon>Actinomycetota</taxon>
        <taxon>Actinomycetes</taxon>
        <taxon>Streptosporangiales</taxon>
        <taxon>Streptosporangiaceae</taxon>
        <taxon>Streptosporangium</taxon>
    </lineage>
</organism>
<dbReference type="RefSeq" id="WP_344919407.1">
    <property type="nucleotide sequence ID" value="NZ_BAABAQ010000006.1"/>
</dbReference>
<dbReference type="SUPFAM" id="SSF52540">
    <property type="entry name" value="P-loop containing nucleoside triphosphate hydrolases"/>
    <property type="match status" value="1"/>
</dbReference>
<gene>
    <name evidence="2" type="ORF">GCM10022252_39630</name>
</gene>
<dbReference type="InterPro" id="IPR016187">
    <property type="entry name" value="CTDL_fold"/>
</dbReference>
<dbReference type="EMBL" id="BAABAQ010000006">
    <property type="protein sequence ID" value="GAA4194757.1"/>
    <property type="molecule type" value="Genomic_DNA"/>
</dbReference>
<proteinExistence type="predicted"/>
<dbReference type="InterPro" id="IPR005532">
    <property type="entry name" value="SUMF_dom"/>
</dbReference>
<dbReference type="SUPFAM" id="SSF56436">
    <property type="entry name" value="C-type lectin-like"/>
    <property type="match status" value="1"/>
</dbReference>
<dbReference type="Pfam" id="PF03781">
    <property type="entry name" value="FGE-sulfatase"/>
    <property type="match status" value="1"/>
</dbReference>
<evidence type="ECO:0000259" key="1">
    <source>
        <dbReference type="Pfam" id="PF03781"/>
    </source>
</evidence>
<accession>A0ABP8B0A5</accession>
<dbReference type="InterPro" id="IPR051043">
    <property type="entry name" value="Sulfatase_Mod_Factor_Kinase"/>
</dbReference>
<dbReference type="Gene3D" id="3.90.1580.10">
    <property type="entry name" value="paralog of FGE (formylglycine-generating enzyme)"/>
    <property type="match status" value="1"/>
</dbReference>
<sequence>MSSVELDSRLHQLRNELDDHSRVARHLGLDFERPIKSLGDGYPENAIALVGKITERILKQLWRHHNVPGDPGGKALSELIKGAQPHIRSSGVLDSLRDIQRLRNRSAHDGYEIADEDGLTAVRRLLDVLAWFGSTGSGILTGDVPKLSPEVALKAEFLAGLYLTLDYKPVKRFELSRNTVYQLFFRERGLRSEYVELLLSKNVDDVAAVLEATGGELLQTQLPKLTRFLILEEDGVPAVPSPLGEDYRIVTYDRFMDAFVDLDRHLADVFGAYPKLLDPAGLTISGDLLTTDERTGEQRISRIGAADELLDEVASSGGNLLIVGRSGSGKSTLLKQLVAGSATASQRRYRFYFDMSLKGRDEEFREFVTRTLAPYMAVENSYVFDVFHYFARSGSVACALDGIDEAVPSMTQEGFLELFTELAQVLSAESAVVTSSRVSFLEDSPQVRRLLDGTALVSEKLVQQLHAQGVNPLRVPRFSALRLQDATDAGTPLELRLARELELDGGDDRPHLVDLAWRHMTRVASSAGLTDALPSIVACFGSAFLRGRTTFTFVELVNELGISFFEGGRLTYDAFRLKEFFRPVDSSGIAFAHSAYQELLAAEHLRDPSGRESAVEAGPRLTEQVREFLHRRSRQAPQAPADDCVLPAGPYLVGPSHHLMLRRVERPVRFDRFPVTVGRYNRFLEAVREHGSRQWDHPDKPPEFSHEPWQERLKVQEYFTDPAYENHPAICVNYWSAHAFARFEGKRLPTSLEWEAAARGGDGRLFPWGDDIDLDIVNCADSWSGRPLITYEAWREELDRGRLSQAMPGPVDAHPGNVSPFGVREMAGNVWEITGTVLENLNEVVICGGSYDNPYRALQVSSKGLSRRRGCSNAVGFRCVEELG</sequence>
<keyword evidence="3" id="KW-1185">Reference proteome</keyword>
<dbReference type="Proteomes" id="UP001501251">
    <property type="component" value="Unassembled WGS sequence"/>
</dbReference>
<protein>
    <recommendedName>
        <fullName evidence="1">Sulfatase-modifying factor enzyme-like domain-containing protein</fullName>
    </recommendedName>
</protein>
<dbReference type="CDD" id="cd00267">
    <property type="entry name" value="ABC_ATPase"/>
    <property type="match status" value="1"/>
</dbReference>
<feature type="domain" description="Sulfatase-modifying factor enzyme-like" evidence="1">
    <location>
        <begin position="663"/>
        <end position="880"/>
    </location>
</feature>
<dbReference type="InterPro" id="IPR027417">
    <property type="entry name" value="P-loop_NTPase"/>
</dbReference>